<accession>A0A518INQ2</accession>
<dbReference type="Proteomes" id="UP000316770">
    <property type="component" value="Chromosome"/>
</dbReference>
<dbReference type="AlphaFoldDB" id="A0A518INQ2"/>
<comment type="similarity">
    <text evidence="1">Belongs to the ABC transporter superfamily.</text>
</comment>
<dbReference type="EMBL" id="CP036318">
    <property type="protein sequence ID" value="QDV54724.1"/>
    <property type="molecule type" value="Genomic_DNA"/>
</dbReference>
<organism evidence="6 7">
    <name type="scientific">Rosistilla oblonga</name>
    <dbReference type="NCBI Taxonomy" id="2527990"/>
    <lineage>
        <taxon>Bacteria</taxon>
        <taxon>Pseudomonadati</taxon>
        <taxon>Planctomycetota</taxon>
        <taxon>Planctomycetia</taxon>
        <taxon>Pirellulales</taxon>
        <taxon>Pirellulaceae</taxon>
        <taxon>Rosistilla</taxon>
    </lineage>
</organism>
<dbReference type="GO" id="GO:0005524">
    <property type="term" value="F:ATP binding"/>
    <property type="evidence" value="ECO:0007669"/>
    <property type="project" value="UniProtKB-KW"/>
</dbReference>
<dbReference type="InterPro" id="IPR027417">
    <property type="entry name" value="P-loop_NTPase"/>
</dbReference>
<dbReference type="InterPro" id="IPR003593">
    <property type="entry name" value="AAA+_ATPase"/>
</dbReference>
<keyword evidence="3" id="KW-0547">Nucleotide-binding</keyword>
<evidence type="ECO:0000256" key="3">
    <source>
        <dbReference type="ARBA" id="ARBA00022741"/>
    </source>
</evidence>
<dbReference type="CDD" id="cd03230">
    <property type="entry name" value="ABC_DR_subfamily_A"/>
    <property type="match status" value="1"/>
</dbReference>
<keyword evidence="2" id="KW-0813">Transport</keyword>
<evidence type="ECO:0000313" key="6">
    <source>
        <dbReference type="EMBL" id="QDV54724.1"/>
    </source>
</evidence>
<proteinExistence type="inferred from homology"/>
<dbReference type="PROSITE" id="PS50893">
    <property type="entry name" value="ABC_TRANSPORTER_2"/>
    <property type="match status" value="1"/>
</dbReference>
<dbReference type="Gene3D" id="3.40.50.300">
    <property type="entry name" value="P-loop containing nucleotide triphosphate hydrolases"/>
    <property type="match status" value="1"/>
</dbReference>
<gene>
    <name evidence="6" type="primary">ecsA</name>
    <name evidence="6" type="ORF">Mal33_06840</name>
</gene>
<reference evidence="6 7" key="1">
    <citation type="submission" date="2019-02" db="EMBL/GenBank/DDBJ databases">
        <title>Deep-cultivation of Planctomycetes and their phenomic and genomic characterization uncovers novel biology.</title>
        <authorList>
            <person name="Wiegand S."/>
            <person name="Jogler M."/>
            <person name="Boedeker C."/>
            <person name="Pinto D."/>
            <person name="Vollmers J."/>
            <person name="Rivas-Marin E."/>
            <person name="Kohn T."/>
            <person name="Peeters S.H."/>
            <person name="Heuer A."/>
            <person name="Rast P."/>
            <person name="Oberbeckmann S."/>
            <person name="Bunk B."/>
            <person name="Jeske O."/>
            <person name="Meyerdierks A."/>
            <person name="Storesund J.E."/>
            <person name="Kallscheuer N."/>
            <person name="Luecker S."/>
            <person name="Lage O.M."/>
            <person name="Pohl T."/>
            <person name="Merkel B.J."/>
            <person name="Hornburger P."/>
            <person name="Mueller R.-W."/>
            <person name="Bruemmer F."/>
            <person name="Labrenz M."/>
            <person name="Spormann A.M."/>
            <person name="Op den Camp H."/>
            <person name="Overmann J."/>
            <person name="Amann R."/>
            <person name="Jetten M.S.M."/>
            <person name="Mascher T."/>
            <person name="Medema M.H."/>
            <person name="Devos D.P."/>
            <person name="Kaster A.-K."/>
            <person name="Ovreas L."/>
            <person name="Rohde M."/>
            <person name="Galperin M.Y."/>
            <person name="Jogler C."/>
        </authorList>
    </citation>
    <scope>NUCLEOTIDE SEQUENCE [LARGE SCALE GENOMIC DNA]</scope>
    <source>
        <strain evidence="6 7">Mal33</strain>
    </source>
</reference>
<evidence type="ECO:0000256" key="4">
    <source>
        <dbReference type="ARBA" id="ARBA00022840"/>
    </source>
</evidence>
<protein>
    <submittedName>
        <fullName evidence="6">ABC-type transporter ATP-binding protein EcsA</fullName>
    </submittedName>
</protein>
<dbReference type="InterPro" id="IPR003439">
    <property type="entry name" value="ABC_transporter-like_ATP-bd"/>
</dbReference>
<evidence type="ECO:0000259" key="5">
    <source>
        <dbReference type="PROSITE" id="PS50893"/>
    </source>
</evidence>
<dbReference type="RefSeq" id="WP_338092808.1">
    <property type="nucleotide sequence ID" value="NZ_CP036318.1"/>
</dbReference>
<dbReference type="Pfam" id="PF00005">
    <property type="entry name" value="ABC_tran"/>
    <property type="match status" value="1"/>
</dbReference>
<keyword evidence="4 6" id="KW-0067">ATP-binding</keyword>
<sequence length="291" mass="31179">MGQPRAVAIELLIGRIDLSMSIRLGWTCKTSFEAHCQTAPATLMIRAIDFHKAYDDTIAVAGLSFEVLPGQVLGLVGPNGAGKTTTLRALSGLIPATRGRLEVAGLDVEQHPIAVKQQTAYVPDDPQLFDDLTVGQHMDFFASVYRVADADSKTQQLLQTFDLIEKVDQRASALSRGMRQKLAVCCAYLYSPAAILLDEPMTGLDPPGIRNLLESVRQRAADGAAIMISSHLLAMIESVCTDVLVLERGRAKFCGPIDAFKARFESAGTPASLEQAFFAATACELPVGASG</sequence>
<name>A0A518INQ2_9BACT</name>
<evidence type="ECO:0000256" key="2">
    <source>
        <dbReference type="ARBA" id="ARBA00022448"/>
    </source>
</evidence>
<dbReference type="PANTHER" id="PTHR43335:SF3">
    <property type="entry name" value="ABC TRANSPORTER"/>
    <property type="match status" value="1"/>
</dbReference>
<evidence type="ECO:0000256" key="1">
    <source>
        <dbReference type="ARBA" id="ARBA00005417"/>
    </source>
</evidence>
<dbReference type="PANTHER" id="PTHR43335">
    <property type="entry name" value="ABC TRANSPORTER, ATP-BINDING PROTEIN"/>
    <property type="match status" value="1"/>
</dbReference>
<feature type="domain" description="ABC transporter" evidence="5">
    <location>
        <begin position="45"/>
        <end position="273"/>
    </location>
</feature>
<dbReference type="GO" id="GO:0016887">
    <property type="term" value="F:ATP hydrolysis activity"/>
    <property type="evidence" value="ECO:0007669"/>
    <property type="project" value="InterPro"/>
</dbReference>
<evidence type="ECO:0000313" key="7">
    <source>
        <dbReference type="Proteomes" id="UP000316770"/>
    </source>
</evidence>
<dbReference type="SUPFAM" id="SSF52540">
    <property type="entry name" value="P-loop containing nucleoside triphosphate hydrolases"/>
    <property type="match status" value="1"/>
</dbReference>
<keyword evidence="7" id="KW-1185">Reference proteome</keyword>
<dbReference type="SMART" id="SM00382">
    <property type="entry name" value="AAA"/>
    <property type="match status" value="1"/>
</dbReference>